<gene>
    <name evidence="2" type="ORF">TDIB3V08_LOCUS8995</name>
</gene>
<accession>A0A7R8VQS2</accession>
<keyword evidence="1" id="KW-1133">Transmembrane helix</keyword>
<sequence length="172" mass="19537">MPAHRDGLGATLSSYAGTMIAILIAALTFLIGSRTRRLAKIREYGYMTSDYNCHTPPKLTDRRIQMDAQTRRRERRAEKQAQWKAANPLLVGVSAKPVNRPILSLNRKPKSRVESALNPIDLTVLAEYHKQIESNLQRIERKNQRTWYSKPGERGITCSGRQKIKGKSIPLI</sequence>
<reference evidence="2" key="1">
    <citation type="submission" date="2020-11" db="EMBL/GenBank/DDBJ databases">
        <authorList>
            <person name="Tran Van P."/>
        </authorList>
    </citation>
    <scope>NUCLEOTIDE SEQUENCE</scope>
</reference>
<evidence type="ECO:0008006" key="3">
    <source>
        <dbReference type="Google" id="ProtNLM"/>
    </source>
</evidence>
<dbReference type="InterPro" id="IPR020952">
    <property type="entry name" value="Antiterm_prot_N_Arg-rich"/>
</dbReference>
<keyword evidence="1" id="KW-0812">Transmembrane</keyword>
<proteinExistence type="predicted"/>
<dbReference type="EMBL" id="OA569831">
    <property type="protein sequence ID" value="CAD7202815.1"/>
    <property type="molecule type" value="Genomic_DNA"/>
</dbReference>
<keyword evidence="1" id="KW-0472">Membrane</keyword>
<evidence type="ECO:0000256" key="1">
    <source>
        <dbReference type="SAM" id="Phobius"/>
    </source>
</evidence>
<dbReference type="Pfam" id="PF11438">
    <property type="entry name" value="N36"/>
    <property type="match status" value="1"/>
</dbReference>
<name>A0A7R8VQS2_TIMDO</name>
<dbReference type="AlphaFoldDB" id="A0A7R8VQS2"/>
<protein>
    <recommendedName>
        <fullName evidence="3">Antitermination protein</fullName>
    </recommendedName>
</protein>
<dbReference type="Pfam" id="PF15968">
    <property type="entry name" value="RexB"/>
    <property type="match status" value="1"/>
</dbReference>
<evidence type="ECO:0000313" key="2">
    <source>
        <dbReference type="EMBL" id="CAD7202815.1"/>
    </source>
</evidence>
<feature type="transmembrane region" description="Helical" evidence="1">
    <location>
        <begin position="12"/>
        <end position="32"/>
    </location>
</feature>
<dbReference type="InterPro" id="IPR031892">
    <property type="entry name" value="RexB"/>
</dbReference>
<organism evidence="2">
    <name type="scientific">Timema douglasi</name>
    <name type="common">Walking stick</name>
    <dbReference type="NCBI Taxonomy" id="61478"/>
    <lineage>
        <taxon>Eukaryota</taxon>
        <taxon>Metazoa</taxon>
        <taxon>Ecdysozoa</taxon>
        <taxon>Arthropoda</taxon>
        <taxon>Hexapoda</taxon>
        <taxon>Insecta</taxon>
        <taxon>Pterygota</taxon>
        <taxon>Neoptera</taxon>
        <taxon>Polyneoptera</taxon>
        <taxon>Phasmatodea</taxon>
        <taxon>Timematodea</taxon>
        <taxon>Timematoidea</taxon>
        <taxon>Timematidae</taxon>
        <taxon>Timema</taxon>
    </lineage>
</organism>